<dbReference type="EMBL" id="CP018477">
    <property type="protein sequence ID" value="ASV73568.1"/>
    <property type="molecule type" value="Genomic_DNA"/>
</dbReference>
<protein>
    <submittedName>
        <fullName evidence="2">Uncharacterized protein</fullName>
    </submittedName>
</protein>
<feature type="compositionally biased region" description="Acidic residues" evidence="1">
    <location>
        <begin position="25"/>
        <end position="39"/>
    </location>
</feature>
<evidence type="ECO:0000313" key="3">
    <source>
        <dbReference type="Proteomes" id="UP000215086"/>
    </source>
</evidence>
<gene>
    <name evidence="2" type="ORF">THTE_0966</name>
</gene>
<name>A0A286RC88_9BACT</name>
<feature type="region of interest" description="Disordered" evidence="1">
    <location>
        <begin position="1"/>
        <end position="39"/>
    </location>
</feature>
<proteinExistence type="predicted"/>
<keyword evidence="3" id="KW-1185">Reference proteome</keyword>
<dbReference type="KEGG" id="ttf:THTE_0966"/>
<feature type="compositionally biased region" description="Basic and acidic residues" evidence="1">
    <location>
        <begin position="1"/>
        <end position="18"/>
    </location>
</feature>
<sequence>MRYVGDTRDPDEIRRRVESGYYGEFDAEQYPEGYEEPSP</sequence>
<dbReference type="Proteomes" id="UP000215086">
    <property type="component" value="Chromosome"/>
</dbReference>
<organism evidence="2 3">
    <name type="scientific">Thermogutta terrifontis</name>
    <dbReference type="NCBI Taxonomy" id="1331910"/>
    <lineage>
        <taxon>Bacteria</taxon>
        <taxon>Pseudomonadati</taxon>
        <taxon>Planctomycetota</taxon>
        <taxon>Planctomycetia</taxon>
        <taxon>Pirellulales</taxon>
        <taxon>Thermoguttaceae</taxon>
        <taxon>Thermogutta</taxon>
    </lineage>
</organism>
<evidence type="ECO:0000313" key="2">
    <source>
        <dbReference type="EMBL" id="ASV73568.1"/>
    </source>
</evidence>
<evidence type="ECO:0000256" key="1">
    <source>
        <dbReference type="SAM" id="MobiDB-lite"/>
    </source>
</evidence>
<dbReference type="AlphaFoldDB" id="A0A286RC88"/>
<reference evidence="2 3" key="1">
    <citation type="journal article" name="Front. Microbiol.">
        <title>Sugar Metabolism of the First Thermophilic Planctomycete Thermogutta terrifontis: Comparative Genomic and Transcriptomic Approaches.</title>
        <authorList>
            <person name="Elcheninov A.G."/>
            <person name="Menzel P."/>
            <person name="Gudbergsdottir S.R."/>
            <person name="Slesarev A.I."/>
            <person name="Kadnikov V.V."/>
            <person name="Krogh A."/>
            <person name="Bonch-Osmolovskaya E.A."/>
            <person name="Peng X."/>
            <person name="Kublanov I.V."/>
        </authorList>
    </citation>
    <scope>NUCLEOTIDE SEQUENCE [LARGE SCALE GENOMIC DNA]</scope>
    <source>
        <strain evidence="2 3">R1</strain>
    </source>
</reference>
<accession>A0A286RC88</accession>